<keyword evidence="10" id="KW-0275">Fatty acid biosynthesis</keyword>
<evidence type="ECO:0000256" key="9">
    <source>
        <dbReference type="ARBA" id="ARBA00023098"/>
    </source>
</evidence>
<dbReference type="PANTHER" id="PTHR11712:SF306">
    <property type="entry name" value="3-OXOACYL-[ACYL-CARRIER-PROTEIN] SYNTHASE 1"/>
    <property type="match status" value="1"/>
</dbReference>
<dbReference type="InterPro" id="IPR000794">
    <property type="entry name" value="Beta-ketoacyl_synthase"/>
</dbReference>
<dbReference type="EMBL" id="JARFYM010000020">
    <property type="protein sequence ID" value="MDL2401560.1"/>
    <property type="molecule type" value="Genomic_DNA"/>
</dbReference>
<evidence type="ECO:0000256" key="13">
    <source>
        <dbReference type="ARBA" id="ARBA00041620"/>
    </source>
</evidence>
<dbReference type="SMART" id="SM00825">
    <property type="entry name" value="PKS_KS"/>
    <property type="match status" value="1"/>
</dbReference>
<evidence type="ECO:0000259" key="18">
    <source>
        <dbReference type="PROSITE" id="PS52004"/>
    </source>
</evidence>
<gene>
    <name evidence="19" type="primary">fabB</name>
    <name evidence="19" type="ORF">PY649_21865</name>
</gene>
<protein>
    <recommendedName>
        <fullName evidence="12">3-oxoacyl-[acyl-carrier-protein] synthase 1</fullName>
        <ecNumber evidence="4">2.3.1.41</ecNumber>
    </recommendedName>
    <alternativeName>
        <fullName evidence="13">3-oxoacyl-[acyl-carrier-protein] synthase I</fullName>
    </alternativeName>
    <alternativeName>
        <fullName evidence="14">Beta-ketoacyl-ACP synthase I</fullName>
    </alternativeName>
</protein>
<dbReference type="InterPro" id="IPR016039">
    <property type="entry name" value="Thiolase-like"/>
</dbReference>
<keyword evidence="9" id="KW-0443">Lipid metabolism</keyword>
<evidence type="ECO:0000256" key="16">
    <source>
        <dbReference type="ARBA" id="ARBA00048506"/>
    </source>
</evidence>
<comment type="subcellular location">
    <subcellularLocation>
        <location evidence="1">Cytoplasm</location>
    </subcellularLocation>
</comment>
<dbReference type="PANTHER" id="PTHR11712">
    <property type="entry name" value="POLYKETIDE SYNTHASE-RELATED"/>
    <property type="match status" value="1"/>
</dbReference>
<keyword evidence="6" id="KW-0444">Lipid biosynthesis</keyword>
<name>A0ABT7JZ13_9HYPH</name>
<dbReference type="InterPro" id="IPR014031">
    <property type="entry name" value="Ketoacyl_synth_C"/>
</dbReference>
<evidence type="ECO:0000256" key="11">
    <source>
        <dbReference type="ARBA" id="ARBA00023315"/>
    </source>
</evidence>
<evidence type="ECO:0000256" key="1">
    <source>
        <dbReference type="ARBA" id="ARBA00004496"/>
    </source>
</evidence>
<evidence type="ECO:0000256" key="17">
    <source>
        <dbReference type="RuleBase" id="RU003694"/>
    </source>
</evidence>
<evidence type="ECO:0000256" key="7">
    <source>
        <dbReference type="ARBA" id="ARBA00022679"/>
    </source>
</evidence>
<dbReference type="PROSITE" id="PS00606">
    <property type="entry name" value="KS3_1"/>
    <property type="match status" value="1"/>
</dbReference>
<comment type="catalytic activity">
    <reaction evidence="16">
        <text>a fatty acyl-[ACP] + malonyl-[ACP] + H(+) = a 3-oxoacyl-[ACP] + holo-[ACP] + CO2</text>
        <dbReference type="Rhea" id="RHEA:22836"/>
        <dbReference type="Rhea" id="RHEA-COMP:9623"/>
        <dbReference type="Rhea" id="RHEA-COMP:9685"/>
        <dbReference type="Rhea" id="RHEA-COMP:9916"/>
        <dbReference type="Rhea" id="RHEA-COMP:14125"/>
        <dbReference type="ChEBI" id="CHEBI:15378"/>
        <dbReference type="ChEBI" id="CHEBI:16526"/>
        <dbReference type="ChEBI" id="CHEBI:64479"/>
        <dbReference type="ChEBI" id="CHEBI:78449"/>
        <dbReference type="ChEBI" id="CHEBI:78776"/>
        <dbReference type="ChEBI" id="CHEBI:138651"/>
        <dbReference type="EC" id="2.3.1.41"/>
    </reaction>
    <physiologicalReaction direction="left-to-right" evidence="16">
        <dbReference type="Rhea" id="RHEA:22837"/>
    </physiologicalReaction>
</comment>
<evidence type="ECO:0000313" key="20">
    <source>
        <dbReference type="Proteomes" id="UP001172645"/>
    </source>
</evidence>
<comment type="caution">
    <text evidence="19">The sequence shown here is derived from an EMBL/GenBank/DDBJ whole genome shotgun (WGS) entry which is preliminary data.</text>
</comment>
<dbReference type="NCBIfam" id="NF005935">
    <property type="entry name" value="PRK07967.1"/>
    <property type="match status" value="1"/>
</dbReference>
<dbReference type="CDD" id="cd00834">
    <property type="entry name" value="KAS_I_II"/>
    <property type="match status" value="1"/>
</dbReference>
<dbReference type="InterPro" id="IPR018201">
    <property type="entry name" value="Ketoacyl_synth_AS"/>
</dbReference>
<evidence type="ECO:0000313" key="19">
    <source>
        <dbReference type="EMBL" id="MDL2401560.1"/>
    </source>
</evidence>
<organism evidence="19 20">
    <name type="scientific">Rhizobium mayense</name>
    <dbReference type="NCBI Taxonomy" id="1312184"/>
    <lineage>
        <taxon>Bacteria</taxon>
        <taxon>Pseudomonadati</taxon>
        <taxon>Pseudomonadota</taxon>
        <taxon>Alphaproteobacteria</taxon>
        <taxon>Hyphomicrobiales</taxon>
        <taxon>Rhizobiaceae</taxon>
        <taxon>Rhizobium/Agrobacterium group</taxon>
        <taxon>Rhizobium</taxon>
    </lineage>
</organism>
<dbReference type="Pfam" id="PF02801">
    <property type="entry name" value="Ketoacyl-synt_C"/>
    <property type="match status" value="1"/>
</dbReference>
<comment type="subunit">
    <text evidence="3">Homodimer.</text>
</comment>
<evidence type="ECO:0000256" key="4">
    <source>
        <dbReference type="ARBA" id="ARBA00013191"/>
    </source>
</evidence>
<dbReference type="GO" id="GO:0004315">
    <property type="term" value="F:3-oxoacyl-[acyl-carrier-protein] synthase activity"/>
    <property type="evidence" value="ECO:0007669"/>
    <property type="project" value="UniProtKB-EC"/>
</dbReference>
<dbReference type="InterPro" id="IPR020841">
    <property type="entry name" value="PKS_Beta-ketoAc_synthase_dom"/>
</dbReference>
<dbReference type="InterPro" id="IPR014030">
    <property type="entry name" value="Ketoacyl_synth_N"/>
</dbReference>
<reference evidence="19" key="1">
    <citation type="submission" date="2023-06" db="EMBL/GenBank/DDBJ databases">
        <title>Phylogenetic Diversity of Rhizobium strains.</title>
        <authorList>
            <person name="Moura F.T."/>
            <person name="Helene L.C.F."/>
            <person name="Hungria M."/>
        </authorList>
    </citation>
    <scope>NUCLEOTIDE SEQUENCE</scope>
    <source>
        <strain evidence="19">CCGE526</strain>
    </source>
</reference>
<evidence type="ECO:0000256" key="12">
    <source>
        <dbReference type="ARBA" id="ARBA00039450"/>
    </source>
</evidence>
<evidence type="ECO:0000256" key="5">
    <source>
        <dbReference type="ARBA" id="ARBA00022490"/>
    </source>
</evidence>
<dbReference type="PROSITE" id="PS52004">
    <property type="entry name" value="KS3_2"/>
    <property type="match status" value="1"/>
</dbReference>
<keyword evidence="20" id="KW-1185">Reference proteome</keyword>
<comment type="catalytic activity">
    <reaction evidence="15">
        <text>(3Z)-decenoyl-[ACP] + malonyl-[ACP] + H(+) = 3-oxo-(5Z)-dodecenoyl-[ACP] + holo-[ACP] + CO2</text>
        <dbReference type="Rhea" id="RHEA:54940"/>
        <dbReference type="Rhea" id="RHEA-COMP:9623"/>
        <dbReference type="Rhea" id="RHEA-COMP:9685"/>
        <dbReference type="Rhea" id="RHEA-COMP:9927"/>
        <dbReference type="Rhea" id="RHEA-COMP:14042"/>
        <dbReference type="ChEBI" id="CHEBI:15378"/>
        <dbReference type="ChEBI" id="CHEBI:16526"/>
        <dbReference type="ChEBI" id="CHEBI:64479"/>
        <dbReference type="ChEBI" id="CHEBI:78449"/>
        <dbReference type="ChEBI" id="CHEBI:78798"/>
        <dbReference type="ChEBI" id="CHEBI:138410"/>
    </reaction>
    <physiologicalReaction direction="left-to-right" evidence="15">
        <dbReference type="Rhea" id="RHEA:54941"/>
    </physiologicalReaction>
</comment>
<dbReference type="Proteomes" id="UP001172645">
    <property type="component" value="Unassembled WGS sequence"/>
</dbReference>
<evidence type="ECO:0000256" key="6">
    <source>
        <dbReference type="ARBA" id="ARBA00022516"/>
    </source>
</evidence>
<evidence type="ECO:0000256" key="15">
    <source>
        <dbReference type="ARBA" id="ARBA00048121"/>
    </source>
</evidence>
<dbReference type="EC" id="2.3.1.41" evidence="4"/>
<dbReference type="NCBIfam" id="NF005589">
    <property type="entry name" value="PRK07314.1"/>
    <property type="match status" value="1"/>
</dbReference>
<dbReference type="Gene3D" id="3.40.47.10">
    <property type="match status" value="2"/>
</dbReference>
<keyword evidence="11 19" id="KW-0012">Acyltransferase</keyword>
<keyword evidence="5" id="KW-0963">Cytoplasm</keyword>
<accession>A0ABT7JZ13</accession>
<comment type="similarity">
    <text evidence="2 17">Belongs to the thiolase-like superfamily. Beta-ketoacyl-ACP synthases family.</text>
</comment>
<feature type="domain" description="Ketosynthase family 3 (KS3)" evidence="18">
    <location>
        <begin position="1"/>
        <end position="404"/>
    </location>
</feature>
<evidence type="ECO:0000256" key="14">
    <source>
        <dbReference type="ARBA" id="ARBA00042143"/>
    </source>
</evidence>
<evidence type="ECO:0000256" key="8">
    <source>
        <dbReference type="ARBA" id="ARBA00022832"/>
    </source>
</evidence>
<dbReference type="Pfam" id="PF00109">
    <property type="entry name" value="ketoacyl-synt"/>
    <property type="match status" value="1"/>
</dbReference>
<keyword evidence="7 17" id="KW-0808">Transferase</keyword>
<evidence type="ECO:0000256" key="3">
    <source>
        <dbReference type="ARBA" id="ARBA00011738"/>
    </source>
</evidence>
<dbReference type="RefSeq" id="WP_285870789.1">
    <property type="nucleotide sequence ID" value="NZ_JARFYM010000020.1"/>
</dbReference>
<keyword evidence="8" id="KW-0276">Fatty acid metabolism</keyword>
<evidence type="ECO:0000256" key="10">
    <source>
        <dbReference type="ARBA" id="ARBA00023160"/>
    </source>
</evidence>
<proteinExistence type="inferred from homology"/>
<sequence length="407" mass="43375">MRRVVVTGLGIVSSIGNDAQEVTASLREAKSGISFSSDFAEHGFKCQVWGAPKIDTTDLVDRRAMRFLSQGGAWNHVAMKQAIADSGLEDGDITNERTGIIMGSGGPSTRTLIEAADITRKNNSPKRIGPFAVPKSMSSTASATLATWFKIHGVNYSISSACSTSAHCIGNAAEMIQWGKQDVMFAGGHEDLDWTMSNLFDAMGAMSSDFNQNHPETASRAYDAKRDGFVIAGGAGVLVLEELEHAKARGAKIYAEIVGYGATSDGYDMVAPSGEGAVRCMRQALATVKGDIDYINTHGTSTPVGDSKEIGAIREVFGNKIPPIQSTKSLTGHSLGAAGVQESIYSILMMQERFIGESAHITELDPEFEGVPIVRKRIDNAKIDTALSNSFGFGGTNATLVFQRYNG</sequence>
<evidence type="ECO:0000256" key="2">
    <source>
        <dbReference type="ARBA" id="ARBA00008467"/>
    </source>
</evidence>
<dbReference type="SUPFAM" id="SSF53901">
    <property type="entry name" value="Thiolase-like"/>
    <property type="match status" value="2"/>
</dbReference>